<dbReference type="Proteomes" id="UP000266568">
    <property type="component" value="Unassembled WGS sequence"/>
</dbReference>
<dbReference type="EMBL" id="QXDC01000002">
    <property type="protein sequence ID" value="RIA46034.1"/>
    <property type="molecule type" value="Genomic_DNA"/>
</dbReference>
<name>A0A397PIR6_9SPHN</name>
<accession>A0A397PIR6</accession>
<evidence type="ECO:0000313" key="1">
    <source>
        <dbReference type="EMBL" id="RIA46034.1"/>
    </source>
</evidence>
<evidence type="ECO:0000313" key="2">
    <source>
        <dbReference type="Proteomes" id="UP000266568"/>
    </source>
</evidence>
<dbReference type="OrthoDB" id="9959778at2"/>
<dbReference type="RefSeq" id="WP_004211498.1">
    <property type="nucleotide sequence ID" value="NZ_QXDC01000002.1"/>
</dbReference>
<gene>
    <name evidence="1" type="ORF">DFR49_0563</name>
</gene>
<keyword evidence="2" id="KW-1185">Reference proteome</keyword>
<dbReference type="AlphaFoldDB" id="A0A397PIR6"/>
<sequence length="68" mass="7530">MDTLISFSIQLKIGSFADEPPTPTQTDLDYIARSIRDAVEHYRANEGLTDEDSSIWVQNVTSVIAETG</sequence>
<protein>
    <submittedName>
        <fullName evidence="1">Uncharacterized protein</fullName>
    </submittedName>
</protein>
<proteinExistence type="predicted"/>
<organism evidence="1 2">
    <name type="scientific">Hephaestia caeni</name>
    <dbReference type="NCBI Taxonomy" id="645617"/>
    <lineage>
        <taxon>Bacteria</taxon>
        <taxon>Pseudomonadati</taxon>
        <taxon>Pseudomonadota</taxon>
        <taxon>Alphaproteobacteria</taxon>
        <taxon>Sphingomonadales</taxon>
        <taxon>Sphingomonadaceae</taxon>
        <taxon>Hephaestia</taxon>
    </lineage>
</organism>
<comment type="caution">
    <text evidence="1">The sequence shown here is derived from an EMBL/GenBank/DDBJ whole genome shotgun (WGS) entry which is preliminary data.</text>
</comment>
<reference evidence="1 2" key="1">
    <citation type="submission" date="2018-08" db="EMBL/GenBank/DDBJ databases">
        <title>Genomic Encyclopedia of Type Strains, Phase IV (KMG-IV): sequencing the most valuable type-strain genomes for metagenomic binning, comparative biology and taxonomic classification.</title>
        <authorList>
            <person name="Goeker M."/>
        </authorList>
    </citation>
    <scope>NUCLEOTIDE SEQUENCE [LARGE SCALE GENOMIC DNA]</scope>
    <source>
        <strain evidence="1 2">DSM 25527</strain>
    </source>
</reference>